<dbReference type="InterPro" id="IPR051860">
    <property type="entry name" value="Plasmodium_CSP_Invasion"/>
</dbReference>
<dbReference type="EMBL" id="BPLR01017811">
    <property type="protein sequence ID" value="GIY94655.1"/>
    <property type="molecule type" value="Genomic_DNA"/>
</dbReference>
<gene>
    <name evidence="1" type="ORF">CEXT_581631</name>
</gene>
<dbReference type="AlphaFoldDB" id="A0AAV4XKD2"/>
<reference evidence="1 2" key="1">
    <citation type="submission" date="2021-06" db="EMBL/GenBank/DDBJ databases">
        <title>Caerostris extrusa draft genome.</title>
        <authorList>
            <person name="Kono N."/>
            <person name="Arakawa K."/>
        </authorList>
    </citation>
    <scope>NUCLEOTIDE SEQUENCE [LARGE SCALE GENOMIC DNA]</scope>
</reference>
<protein>
    <submittedName>
        <fullName evidence="1">Uncharacterized protein</fullName>
    </submittedName>
</protein>
<evidence type="ECO:0000313" key="2">
    <source>
        <dbReference type="Proteomes" id="UP001054945"/>
    </source>
</evidence>
<dbReference type="PANTHER" id="PTHR44826:SF5">
    <property type="entry name" value="DYNEIN HEAVY CHAIN"/>
    <property type="match status" value="1"/>
</dbReference>
<sequence length="239" mass="27184">MYGSVVIQVLNYIKLFNHSSLLPGGITRLPPEHWWIKCKCYEFRRIHVQLHTAFVPELFNELQDSTVGYSGLVKFDPSYLPSFPPSYCHPSFHPSYPPSFLTYSVHPSVLLPTFTFLPSLFRSFHPSIRPSSVLHPVHPSFLLSVRPSHLPSSCHPPSVLPTFLLYFGPSILLSVNPSFSRPSFRLSFILSFVLHPVLPSICPSYHPSFLPSALPFFRHSFLPDIFLLPSVLNSSFFFP</sequence>
<organism evidence="1 2">
    <name type="scientific">Caerostris extrusa</name>
    <name type="common">Bark spider</name>
    <name type="synonym">Caerostris bankana</name>
    <dbReference type="NCBI Taxonomy" id="172846"/>
    <lineage>
        <taxon>Eukaryota</taxon>
        <taxon>Metazoa</taxon>
        <taxon>Ecdysozoa</taxon>
        <taxon>Arthropoda</taxon>
        <taxon>Chelicerata</taxon>
        <taxon>Arachnida</taxon>
        <taxon>Araneae</taxon>
        <taxon>Araneomorphae</taxon>
        <taxon>Entelegynae</taxon>
        <taxon>Araneoidea</taxon>
        <taxon>Araneidae</taxon>
        <taxon>Caerostris</taxon>
    </lineage>
</organism>
<comment type="caution">
    <text evidence="1">The sequence shown here is derived from an EMBL/GenBank/DDBJ whole genome shotgun (WGS) entry which is preliminary data.</text>
</comment>
<name>A0AAV4XKD2_CAEEX</name>
<keyword evidence="2" id="KW-1185">Reference proteome</keyword>
<accession>A0AAV4XKD2</accession>
<dbReference type="Proteomes" id="UP001054945">
    <property type="component" value="Unassembled WGS sequence"/>
</dbReference>
<dbReference type="PANTHER" id="PTHR44826">
    <property type="entry name" value="SPORE COAT PROTEIN SP85"/>
    <property type="match status" value="1"/>
</dbReference>
<proteinExistence type="predicted"/>
<evidence type="ECO:0000313" key="1">
    <source>
        <dbReference type="EMBL" id="GIY94655.1"/>
    </source>
</evidence>